<dbReference type="AlphaFoldDB" id="A0A917GL94"/>
<dbReference type="Gene3D" id="1.20.1260.10">
    <property type="match status" value="1"/>
</dbReference>
<dbReference type="InterPro" id="IPR009078">
    <property type="entry name" value="Ferritin-like_SF"/>
</dbReference>
<evidence type="ECO:0000313" key="1">
    <source>
        <dbReference type="EMBL" id="GGG50131.1"/>
    </source>
</evidence>
<proteinExistence type="predicted"/>
<name>A0A917GL94_9MICC</name>
<gene>
    <name evidence="1" type="ORF">GCM10011374_10760</name>
</gene>
<dbReference type="SUPFAM" id="SSF47240">
    <property type="entry name" value="Ferritin-like"/>
    <property type="match status" value="1"/>
</dbReference>
<dbReference type="EMBL" id="BMEQ01000004">
    <property type="protein sequence ID" value="GGG50131.1"/>
    <property type="molecule type" value="Genomic_DNA"/>
</dbReference>
<sequence length="156" mass="16636">MSTPAAPTDPLAAAAWDALMSPDGEYKASAEYQAVIDEFGPVEPYVSIQAAEERHIDALTRQLERLGVEVPPNPYTGTISAPADLQAAADAWAAEEVDNVALYDRLLAEVSGDTALTRVFTNLRRASQEVHLPVFEAAAANGGQLTREQMAGLGLR</sequence>
<protein>
    <recommendedName>
        <fullName evidence="3">DUF2202 domain-containing protein</fullName>
    </recommendedName>
</protein>
<evidence type="ECO:0000313" key="2">
    <source>
        <dbReference type="Proteomes" id="UP000638848"/>
    </source>
</evidence>
<comment type="caution">
    <text evidence="1">The sequence shown here is derived from an EMBL/GenBank/DDBJ whole genome shotgun (WGS) entry which is preliminary data.</text>
</comment>
<dbReference type="InterPro" id="IPR012347">
    <property type="entry name" value="Ferritin-like"/>
</dbReference>
<reference evidence="1" key="2">
    <citation type="submission" date="2020-09" db="EMBL/GenBank/DDBJ databases">
        <authorList>
            <person name="Sun Q."/>
            <person name="Zhou Y."/>
        </authorList>
    </citation>
    <scope>NUCLEOTIDE SEQUENCE</scope>
    <source>
        <strain evidence="1">CGMCC 1.12187</strain>
    </source>
</reference>
<organism evidence="1 2">
    <name type="scientific">Kocuria dechangensis</name>
    <dbReference type="NCBI Taxonomy" id="1176249"/>
    <lineage>
        <taxon>Bacteria</taxon>
        <taxon>Bacillati</taxon>
        <taxon>Actinomycetota</taxon>
        <taxon>Actinomycetes</taxon>
        <taxon>Micrococcales</taxon>
        <taxon>Micrococcaceae</taxon>
        <taxon>Kocuria</taxon>
    </lineage>
</organism>
<accession>A0A917GL94</accession>
<dbReference type="Proteomes" id="UP000638848">
    <property type="component" value="Unassembled WGS sequence"/>
</dbReference>
<evidence type="ECO:0008006" key="3">
    <source>
        <dbReference type="Google" id="ProtNLM"/>
    </source>
</evidence>
<keyword evidence="2" id="KW-1185">Reference proteome</keyword>
<reference evidence="1" key="1">
    <citation type="journal article" date="2014" name="Int. J. Syst. Evol. Microbiol.">
        <title>Complete genome sequence of Corynebacterium casei LMG S-19264T (=DSM 44701T), isolated from a smear-ripened cheese.</title>
        <authorList>
            <consortium name="US DOE Joint Genome Institute (JGI-PGF)"/>
            <person name="Walter F."/>
            <person name="Albersmeier A."/>
            <person name="Kalinowski J."/>
            <person name="Ruckert C."/>
        </authorList>
    </citation>
    <scope>NUCLEOTIDE SEQUENCE</scope>
    <source>
        <strain evidence="1">CGMCC 1.12187</strain>
    </source>
</reference>